<name>A0A1S2LYZ8_9BACI</name>
<evidence type="ECO:0000256" key="5">
    <source>
        <dbReference type="ARBA" id="ARBA00022840"/>
    </source>
</evidence>
<dbReference type="InterPro" id="IPR011611">
    <property type="entry name" value="PfkB_dom"/>
</dbReference>
<dbReference type="EMBL" id="MLQR01000001">
    <property type="protein sequence ID" value="OIJ17514.1"/>
    <property type="molecule type" value="Genomic_DNA"/>
</dbReference>
<accession>A0A1S2LYZ8</accession>
<comment type="similarity">
    <text evidence="1 6">Belongs to the carbohydrate kinase PfkB family.</text>
</comment>
<dbReference type="PANTHER" id="PTHR43085">
    <property type="entry name" value="HEXOKINASE FAMILY MEMBER"/>
    <property type="match status" value="1"/>
</dbReference>
<dbReference type="GO" id="GO:0006000">
    <property type="term" value="P:fructose metabolic process"/>
    <property type="evidence" value="ECO:0007669"/>
    <property type="project" value="UniProtKB-ARBA"/>
</dbReference>
<dbReference type="GO" id="GO:0008865">
    <property type="term" value="F:fructokinase activity"/>
    <property type="evidence" value="ECO:0007669"/>
    <property type="project" value="UniProtKB-ARBA"/>
</dbReference>
<dbReference type="InterPro" id="IPR029056">
    <property type="entry name" value="Ribokinase-like"/>
</dbReference>
<keyword evidence="4 6" id="KW-0418">Kinase</keyword>
<dbReference type="CDD" id="cd01166">
    <property type="entry name" value="KdgK"/>
    <property type="match status" value="1"/>
</dbReference>
<keyword evidence="9" id="KW-1185">Reference proteome</keyword>
<sequence>MDVVTIGETMVLFTPITNGPMRYAGQFTRSFGGSESNFAIGLARLGHKVGWISRVGDDEFGRALISFVRGEGVDVSYVSVDESAQTGVFFKEIKTEQNISVYYYRSGSAASRMSPDLIDEDYIKKARYLHISGITPALSDSCYETVHKAIDIAKKHKVQVIFDPNVRRKLWSEERAREVLIELVSRSDIVLPGITEAEFMFGDKGPELLGKKILTLGAKLVVLKVGAKGAYYFTDDHHELVPSIKVQHVVDPVGAGDGFAAGFISGLLDGLTTRESVARGCATGAIVTMYRGDFEGLPTKQELLDFTSDKAVDDVTR</sequence>
<dbReference type="OrthoDB" id="9813569at2"/>
<evidence type="ECO:0000256" key="4">
    <source>
        <dbReference type="ARBA" id="ARBA00022777"/>
    </source>
</evidence>
<organism evidence="8 9">
    <name type="scientific">Anaerobacillus alkalilacustris</name>
    <dbReference type="NCBI Taxonomy" id="393763"/>
    <lineage>
        <taxon>Bacteria</taxon>
        <taxon>Bacillati</taxon>
        <taxon>Bacillota</taxon>
        <taxon>Bacilli</taxon>
        <taxon>Bacillales</taxon>
        <taxon>Bacillaceae</taxon>
        <taxon>Anaerobacillus</taxon>
    </lineage>
</organism>
<dbReference type="AlphaFoldDB" id="A0A1S2LYZ8"/>
<dbReference type="SUPFAM" id="SSF53613">
    <property type="entry name" value="Ribokinase-like"/>
    <property type="match status" value="1"/>
</dbReference>
<dbReference type="Gene3D" id="3.40.1190.20">
    <property type="match status" value="1"/>
</dbReference>
<evidence type="ECO:0000313" key="9">
    <source>
        <dbReference type="Proteomes" id="UP000179524"/>
    </source>
</evidence>
<dbReference type="PROSITE" id="PS00584">
    <property type="entry name" value="PFKB_KINASES_2"/>
    <property type="match status" value="1"/>
</dbReference>
<dbReference type="PRINTS" id="PR00990">
    <property type="entry name" value="RIBOKINASE"/>
</dbReference>
<gene>
    <name evidence="8" type="ORF">BKP37_03220</name>
</gene>
<dbReference type="InterPro" id="IPR002173">
    <property type="entry name" value="Carboh/pur_kinase_PfkB_CS"/>
</dbReference>
<dbReference type="Pfam" id="PF00294">
    <property type="entry name" value="PfkB"/>
    <property type="match status" value="1"/>
</dbReference>
<proteinExistence type="inferred from homology"/>
<keyword evidence="5" id="KW-0067">ATP-binding</keyword>
<evidence type="ECO:0000313" key="8">
    <source>
        <dbReference type="EMBL" id="OIJ17514.1"/>
    </source>
</evidence>
<keyword evidence="2 6" id="KW-0808">Transferase</keyword>
<feature type="domain" description="Carbohydrate kinase PfkB" evidence="7">
    <location>
        <begin position="2"/>
        <end position="299"/>
    </location>
</feature>
<keyword evidence="3" id="KW-0547">Nucleotide-binding</keyword>
<evidence type="ECO:0000259" key="7">
    <source>
        <dbReference type="Pfam" id="PF00294"/>
    </source>
</evidence>
<reference evidence="8 9" key="1">
    <citation type="submission" date="2016-10" db="EMBL/GenBank/DDBJ databases">
        <title>Draft genome sequences of four alkaliphilic bacteria belonging to the Anaerobacillus genus.</title>
        <authorList>
            <person name="Bassil N.M."/>
            <person name="Lloyd J.R."/>
        </authorList>
    </citation>
    <scope>NUCLEOTIDE SEQUENCE [LARGE SCALE GENOMIC DNA]</scope>
    <source>
        <strain evidence="8 9">DSM 18345</strain>
    </source>
</reference>
<evidence type="ECO:0000256" key="6">
    <source>
        <dbReference type="RuleBase" id="RU003704"/>
    </source>
</evidence>
<dbReference type="RefSeq" id="WP_071308240.1">
    <property type="nucleotide sequence ID" value="NZ_MLQR01000001.1"/>
</dbReference>
<dbReference type="GO" id="GO:0005524">
    <property type="term" value="F:ATP binding"/>
    <property type="evidence" value="ECO:0007669"/>
    <property type="project" value="UniProtKB-KW"/>
</dbReference>
<evidence type="ECO:0000256" key="2">
    <source>
        <dbReference type="ARBA" id="ARBA00022679"/>
    </source>
</evidence>
<dbReference type="InterPro" id="IPR002139">
    <property type="entry name" value="Ribo/fructo_kinase"/>
</dbReference>
<evidence type="ECO:0000256" key="3">
    <source>
        <dbReference type="ARBA" id="ARBA00022741"/>
    </source>
</evidence>
<dbReference type="Proteomes" id="UP000179524">
    <property type="component" value="Unassembled WGS sequence"/>
</dbReference>
<evidence type="ECO:0000256" key="1">
    <source>
        <dbReference type="ARBA" id="ARBA00010688"/>
    </source>
</evidence>
<protein>
    <submittedName>
        <fullName evidence="8">2-dehydro-3-deoxygluconokinase</fullName>
    </submittedName>
</protein>
<dbReference type="PANTHER" id="PTHR43085:SF1">
    <property type="entry name" value="PSEUDOURIDINE KINASE-RELATED"/>
    <property type="match status" value="1"/>
</dbReference>
<comment type="caution">
    <text evidence="8">The sequence shown here is derived from an EMBL/GenBank/DDBJ whole genome shotgun (WGS) entry which is preliminary data.</text>
</comment>
<dbReference type="InterPro" id="IPR050306">
    <property type="entry name" value="PfkB_Carbo_kinase"/>
</dbReference>